<reference evidence="12" key="2">
    <citation type="journal article" date="2013" name="Stand. Genomic Sci.">
        <title>Complete genome sequence of Desulfocapsa sulfexigens, a marine deltaproteobacterium specialized in disproportionating inorganic sulfur compounds.</title>
        <authorList>
            <person name="Finster K.W."/>
            <person name="Kjeldsen K.U."/>
            <person name="Kube M."/>
            <person name="Reinhardt R."/>
            <person name="Mussmann M."/>
            <person name="Amann R."/>
            <person name="Schreiber L."/>
        </authorList>
    </citation>
    <scope>NUCLEOTIDE SEQUENCE [LARGE SCALE GENOMIC DNA]</scope>
    <source>
        <strain evidence="12">DSM 10523 / SB164P1</strain>
    </source>
</reference>
<dbReference type="eggNOG" id="COG3426">
    <property type="taxonomic scope" value="Bacteria"/>
</dbReference>
<dbReference type="Pfam" id="PF00871">
    <property type="entry name" value="Acetate_kinase"/>
    <property type="match status" value="1"/>
</dbReference>
<dbReference type="PATRIC" id="fig|879567.3.peg.2448"/>
<keyword evidence="7 9" id="KW-0067">ATP-binding</keyword>
<dbReference type="GO" id="GO:0006083">
    <property type="term" value="P:acetate metabolic process"/>
    <property type="evidence" value="ECO:0007669"/>
    <property type="project" value="TreeGrafter"/>
</dbReference>
<evidence type="ECO:0000256" key="4">
    <source>
        <dbReference type="ARBA" id="ARBA00022679"/>
    </source>
</evidence>
<dbReference type="SUPFAM" id="SSF53067">
    <property type="entry name" value="Actin-like ATPase domain"/>
    <property type="match status" value="2"/>
</dbReference>
<dbReference type="Proteomes" id="UP000011724">
    <property type="component" value="Chromosome"/>
</dbReference>
<evidence type="ECO:0000256" key="9">
    <source>
        <dbReference type="HAMAP-Rule" id="MF_00542"/>
    </source>
</evidence>
<reference evidence="11 12" key="1">
    <citation type="journal article" date="2013" name="PLoS ONE">
        <title>The first genomic and proteomic characterization of a deep-sea sulfate reducer: insights into the piezophilic lifestyle of Desulfovibrio piezophilus.</title>
        <authorList>
            <person name="Pradel N."/>
            <person name="Ji B."/>
            <person name="Gimenez G."/>
            <person name="Talla E."/>
            <person name="Lenoble P."/>
            <person name="Garel M."/>
            <person name="Tamburini C."/>
            <person name="Fourquet P."/>
            <person name="Lebrun R."/>
            <person name="Bertin P."/>
            <person name="Denis Y."/>
            <person name="Pophillat M."/>
            <person name="Barbe V."/>
            <person name="Ollivier B."/>
            <person name="Dolla A."/>
        </authorList>
    </citation>
    <scope>NUCLEOTIDE SEQUENCE [LARGE SCALE GENOMIC DNA]</scope>
    <source>
        <strain evidence="12">DSM 10523 / SB164P1</strain>
    </source>
</reference>
<dbReference type="KEGG" id="dpi:BN4_12298"/>
<comment type="similarity">
    <text evidence="2 9 10">Belongs to the acetokinase family.</text>
</comment>
<dbReference type="InterPro" id="IPR043129">
    <property type="entry name" value="ATPase_NBD"/>
</dbReference>
<dbReference type="InterPro" id="IPR011245">
    <property type="entry name" value="Butyrate_kin"/>
</dbReference>
<keyword evidence="6 9" id="KW-0418">Kinase</keyword>
<evidence type="ECO:0000313" key="11">
    <source>
        <dbReference type="EMBL" id="CCH49533.1"/>
    </source>
</evidence>
<dbReference type="NCBIfam" id="TIGR02707">
    <property type="entry name" value="butyr_kinase"/>
    <property type="match status" value="1"/>
</dbReference>
<evidence type="ECO:0000256" key="2">
    <source>
        <dbReference type="ARBA" id="ARBA00008748"/>
    </source>
</evidence>
<comment type="subcellular location">
    <subcellularLocation>
        <location evidence="1 9">Cytoplasm</location>
    </subcellularLocation>
</comment>
<dbReference type="PRINTS" id="PR00471">
    <property type="entry name" value="ACETATEKNASE"/>
</dbReference>
<dbReference type="PROSITE" id="PS01075">
    <property type="entry name" value="ACETATE_KINASE_1"/>
    <property type="match status" value="1"/>
</dbReference>
<organism evidence="11 12">
    <name type="scientific">Pseudodesulfovibrio piezophilus (strain DSM 21447 / JCM 15486 / C1TLV30)</name>
    <name type="common">Desulfovibrio piezophilus</name>
    <dbReference type="NCBI Taxonomy" id="1322246"/>
    <lineage>
        <taxon>Bacteria</taxon>
        <taxon>Pseudomonadati</taxon>
        <taxon>Thermodesulfobacteriota</taxon>
        <taxon>Desulfovibrionia</taxon>
        <taxon>Desulfovibrionales</taxon>
        <taxon>Desulfovibrionaceae</taxon>
    </lineage>
</organism>
<evidence type="ECO:0000256" key="5">
    <source>
        <dbReference type="ARBA" id="ARBA00022741"/>
    </source>
</evidence>
<dbReference type="PANTHER" id="PTHR21060:SF3">
    <property type="entry name" value="BUTYRATE KINASE 2-RELATED"/>
    <property type="match status" value="1"/>
</dbReference>
<evidence type="ECO:0000256" key="6">
    <source>
        <dbReference type="ARBA" id="ARBA00022777"/>
    </source>
</evidence>
<dbReference type="InterPro" id="IPR000890">
    <property type="entry name" value="Aliphatic_acid_kin_short-chain"/>
</dbReference>
<keyword evidence="12" id="KW-1185">Reference proteome</keyword>
<dbReference type="PIRSF" id="PIRSF036458">
    <property type="entry name" value="Butyrate_kin"/>
    <property type="match status" value="1"/>
</dbReference>
<dbReference type="CDD" id="cd24011">
    <property type="entry name" value="ASKHA_NBD_BK"/>
    <property type="match status" value="1"/>
</dbReference>
<name>M1WX61_PSEP2</name>
<dbReference type="Gene3D" id="3.30.420.40">
    <property type="match status" value="2"/>
</dbReference>
<dbReference type="InterPro" id="IPR023865">
    <property type="entry name" value="Aliphatic_acid_kinase_CS"/>
</dbReference>
<gene>
    <name evidence="9 11" type="primary">buk</name>
    <name evidence="11" type="ordered locus">BN4_12298</name>
</gene>
<proteinExistence type="inferred from homology"/>
<evidence type="ECO:0000313" key="12">
    <source>
        <dbReference type="Proteomes" id="UP000011724"/>
    </source>
</evidence>
<dbReference type="PROSITE" id="PS01076">
    <property type="entry name" value="ACETATE_KINASE_2"/>
    <property type="match status" value="1"/>
</dbReference>
<dbReference type="GO" id="GO:0005737">
    <property type="term" value="C:cytoplasm"/>
    <property type="evidence" value="ECO:0007669"/>
    <property type="project" value="UniProtKB-SubCell"/>
</dbReference>
<evidence type="ECO:0000256" key="8">
    <source>
        <dbReference type="ARBA" id="ARBA00048596"/>
    </source>
</evidence>
<protein>
    <recommendedName>
        <fullName evidence="9">Probable butyrate kinase</fullName>
        <shortName evidence="9">BK</shortName>
        <ecNumber evidence="9">2.7.2.7</ecNumber>
    </recommendedName>
    <alternativeName>
        <fullName evidence="9">Branched-chain carboxylic acid kinase</fullName>
    </alternativeName>
</protein>
<dbReference type="PANTHER" id="PTHR21060">
    <property type="entry name" value="ACETATE KINASE"/>
    <property type="match status" value="1"/>
</dbReference>
<dbReference type="STRING" id="1322246.BN4_12298"/>
<comment type="catalytic activity">
    <reaction evidence="8 9">
        <text>butanoate + ATP = butanoyl phosphate + ADP</text>
        <dbReference type="Rhea" id="RHEA:13585"/>
        <dbReference type="ChEBI" id="CHEBI:17968"/>
        <dbReference type="ChEBI" id="CHEBI:30616"/>
        <dbReference type="ChEBI" id="CHEBI:58079"/>
        <dbReference type="ChEBI" id="CHEBI:456216"/>
        <dbReference type="EC" id="2.7.2.7"/>
    </reaction>
</comment>
<dbReference type="GO" id="GO:0008776">
    <property type="term" value="F:acetate kinase activity"/>
    <property type="evidence" value="ECO:0007669"/>
    <property type="project" value="TreeGrafter"/>
</dbReference>
<dbReference type="AlphaFoldDB" id="M1WX61"/>
<dbReference type="GO" id="GO:0005524">
    <property type="term" value="F:ATP binding"/>
    <property type="evidence" value="ECO:0007669"/>
    <property type="project" value="UniProtKB-KW"/>
</dbReference>
<dbReference type="GO" id="GO:0047761">
    <property type="term" value="F:butyrate kinase activity"/>
    <property type="evidence" value="ECO:0007669"/>
    <property type="project" value="UniProtKB-UniRule"/>
</dbReference>
<evidence type="ECO:0000256" key="1">
    <source>
        <dbReference type="ARBA" id="ARBA00004496"/>
    </source>
</evidence>
<dbReference type="NCBIfam" id="NF002834">
    <property type="entry name" value="PRK03011.1-5"/>
    <property type="match status" value="1"/>
</dbReference>
<dbReference type="OrthoDB" id="9771859at2"/>
<keyword evidence="4 9" id="KW-0808">Transferase</keyword>
<dbReference type="HOGENOM" id="CLU_048716_0_0_7"/>
<evidence type="ECO:0000256" key="10">
    <source>
        <dbReference type="RuleBase" id="RU003835"/>
    </source>
</evidence>
<dbReference type="EMBL" id="FO203427">
    <property type="protein sequence ID" value="CCH49533.1"/>
    <property type="molecule type" value="Genomic_DNA"/>
</dbReference>
<dbReference type="EC" id="2.7.2.7" evidence="9"/>
<dbReference type="BioCyc" id="DPIE1322246:BN4_RS11545-MONOMER"/>
<sequence length="362" mass="39384">MRILVINPGSTSTKIALYENRTAIMTREFQHEKAELAQFPRVLDQKDFRMMIIKKALKDEDIKSATIDAVAGRGGLLRPMEGGVYEVSDTMLHDLREALYGEHPCNLGAILADELGHAWQVPAYIVDPVVTDELAEEARYTGHPAIRRRSTFHALNQRGAARTIASRLGIEYHQANFIVCHMGGGISIGAHRQGKVVEVINALDGEGPFSPERSGSLPLIPVLDMVESGKASFAEMRQTILREGGVFAHLGTNDLREVVTRMDRGEPQARSVFQALAYGIAKYIASLGPALADRDGNMALCAVILTGGLAKSAPLIQEISRLVRYLGPVEIITGDEEMSSLAAGALRVLTGKEIAKRYEDGA</sequence>
<evidence type="ECO:0000256" key="7">
    <source>
        <dbReference type="ARBA" id="ARBA00022840"/>
    </source>
</evidence>
<dbReference type="HAMAP" id="MF_00542">
    <property type="entry name" value="Butyrate_kinase"/>
    <property type="match status" value="1"/>
</dbReference>
<dbReference type="RefSeq" id="WP_015415576.1">
    <property type="nucleotide sequence ID" value="NC_020409.1"/>
</dbReference>
<keyword evidence="3 9" id="KW-0963">Cytoplasm</keyword>
<accession>M1WX61</accession>
<keyword evidence="5 9" id="KW-0547">Nucleotide-binding</keyword>
<evidence type="ECO:0000256" key="3">
    <source>
        <dbReference type="ARBA" id="ARBA00022490"/>
    </source>
</evidence>